<dbReference type="AlphaFoldDB" id="A0A4Y6V3B1"/>
<feature type="transmembrane region" description="Helical" evidence="1">
    <location>
        <begin position="47"/>
        <end position="69"/>
    </location>
</feature>
<dbReference type="RefSeq" id="WP_141492426.1">
    <property type="nucleotide sequence ID" value="NZ_CP032485.1"/>
</dbReference>
<evidence type="ECO:0000256" key="1">
    <source>
        <dbReference type="SAM" id="Phobius"/>
    </source>
</evidence>
<evidence type="ECO:0000313" key="2">
    <source>
        <dbReference type="EMBL" id="QDH24582.1"/>
    </source>
</evidence>
<keyword evidence="1" id="KW-1133">Transmembrane helix</keyword>
<name>A0A4Y6V3B1_9PROT</name>
<accession>A0A4Y6V3B1</accession>
<keyword evidence="1" id="KW-0812">Transmembrane</keyword>
<keyword evidence="3" id="KW-1185">Reference proteome</keyword>
<sequence>MTYGNIPPRKRPPIFTRPLIYRMLLSYVIALPMLFVLLRYMQLHRGILVPVAGLVLIMVLSRTLSRAILRTKV</sequence>
<protein>
    <submittedName>
        <fullName evidence="2">Uncharacterized protein</fullName>
    </submittedName>
</protein>
<dbReference type="OrthoDB" id="7278513at2"/>
<reference evidence="2 3" key="1">
    <citation type="submission" date="2018-09" db="EMBL/GenBank/DDBJ databases">
        <title>The complete genome sequence of Neokomagataea tanensis NBRC 106556(T).</title>
        <authorList>
            <person name="Chua K.-O."/>
            <person name="See-Too W.-S."/>
            <person name="Hong K.-W."/>
            <person name="Yin W.-F."/>
            <person name="Chan K.-G."/>
        </authorList>
    </citation>
    <scope>NUCLEOTIDE SEQUENCE [LARGE SCALE GENOMIC DNA]</scope>
    <source>
        <strain evidence="3">AH13 \ NBRC 106556</strain>
    </source>
</reference>
<dbReference type="Proteomes" id="UP000317214">
    <property type="component" value="Chromosome"/>
</dbReference>
<dbReference type="KEGG" id="ntn:D5366_04265"/>
<organism evidence="2 3">
    <name type="scientific">Neokomagataea tanensis</name>
    <dbReference type="NCBI Taxonomy" id="661191"/>
    <lineage>
        <taxon>Bacteria</taxon>
        <taxon>Pseudomonadati</taxon>
        <taxon>Pseudomonadota</taxon>
        <taxon>Alphaproteobacteria</taxon>
        <taxon>Acetobacterales</taxon>
        <taxon>Acetobacteraceae</taxon>
        <taxon>Neokomagataea</taxon>
    </lineage>
</organism>
<dbReference type="EMBL" id="CP032485">
    <property type="protein sequence ID" value="QDH24582.1"/>
    <property type="molecule type" value="Genomic_DNA"/>
</dbReference>
<gene>
    <name evidence="2" type="ORF">D5366_04265</name>
</gene>
<keyword evidence="1" id="KW-0472">Membrane</keyword>
<feature type="transmembrane region" description="Helical" evidence="1">
    <location>
        <begin position="20"/>
        <end position="41"/>
    </location>
</feature>
<proteinExistence type="predicted"/>
<evidence type="ECO:0000313" key="3">
    <source>
        <dbReference type="Proteomes" id="UP000317214"/>
    </source>
</evidence>